<feature type="compositionally biased region" description="Polar residues" evidence="1">
    <location>
        <begin position="181"/>
        <end position="204"/>
    </location>
</feature>
<accession>A0A6A5ZIW7</accession>
<feature type="signal peptide" evidence="3">
    <location>
        <begin position="1"/>
        <end position="18"/>
    </location>
</feature>
<keyword evidence="5" id="KW-1185">Reference proteome</keyword>
<feature type="chain" id="PRO_5025378778" evidence="3">
    <location>
        <begin position="19"/>
        <end position="371"/>
    </location>
</feature>
<protein>
    <submittedName>
        <fullName evidence="4">Uncharacterized protein</fullName>
    </submittedName>
</protein>
<dbReference type="AlphaFoldDB" id="A0A6A5ZIW7"/>
<evidence type="ECO:0000256" key="2">
    <source>
        <dbReference type="SAM" id="Phobius"/>
    </source>
</evidence>
<feature type="region of interest" description="Disordered" evidence="1">
    <location>
        <begin position="180"/>
        <end position="234"/>
    </location>
</feature>
<keyword evidence="2" id="KW-0472">Membrane</keyword>
<proteinExistence type="predicted"/>
<organism evidence="4 5">
    <name type="scientific">Lophiotrema nucula</name>
    <dbReference type="NCBI Taxonomy" id="690887"/>
    <lineage>
        <taxon>Eukaryota</taxon>
        <taxon>Fungi</taxon>
        <taxon>Dikarya</taxon>
        <taxon>Ascomycota</taxon>
        <taxon>Pezizomycotina</taxon>
        <taxon>Dothideomycetes</taxon>
        <taxon>Pleosporomycetidae</taxon>
        <taxon>Pleosporales</taxon>
        <taxon>Lophiotremataceae</taxon>
        <taxon>Lophiotrema</taxon>
    </lineage>
</organism>
<name>A0A6A5ZIW7_9PLEO</name>
<sequence length="371" mass="41314">MQFLSLALVLATCGMINAFDPRAALAKPHAAADPDAQRTRCTTFVSTVTQTRTRGDVDTSTSTILILQPTTTVVYQTITSLSTYLVTDQVERTRTRTQTNYLSTRRITSIYTASALARVLPQSYKFHGHDRRVSLTSQPLILLHFVALPHTTENVCTLISHHDPLATCLISGGSFHPPSTPCLSTARPTTSPRVNQRTTETMPTHPNKPCIVNKTSDPRPPSYAYKPLPHSHSRHSSVQFQPLLQLPQPRPSTARDARLPSDFMDDEFESTHTWRVRDKTLYPKYICSALLILLVIVLFVASLPVLVIFYHDKPPSEVVAGIHCKTCKVLCKEKGAWLCEKAGCKPYGVEYMEGTKGCFPVSVPKGWNEQR</sequence>
<keyword evidence="3" id="KW-0732">Signal</keyword>
<gene>
    <name evidence="4" type="ORF">BDV96DRAFT_596113</name>
</gene>
<evidence type="ECO:0000256" key="3">
    <source>
        <dbReference type="SAM" id="SignalP"/>
    </source>
</evidence>
<evidence type="ECO:0000313" key="4">
    <source>
        <dbReference type="EMBL" id="KAF2119379.1"/>
    </source>
</evidence>
<keyword evidence="2" id="KW-0812">Transmembrane</keyword>
<evidence type="ECO:0000256" key="1">
    <source>
        <dbReference type="SAM" id="MobiDB-lite"/>
    </source>
</evidence>
<evidence type="ECO:0000313" key="5">
    <source>
        <dbReference type="Proteomes" id="UP000799770"/>
    </source>
</evidence>
<dbReference type="Proteomes" id="UP000799770">
    <property type="component" value="Unassembled WGS sequence"/>
</dbReference>
<dbReference type="EMBL" id="ML977315">
    <property type="protein sequence ID" value="KAF2119379.1"/>
    <property type="molecule type" value="Genomic_DNA"/>
</dbReference>
<feature type="transmembrane region" description="Helical" evidence="2">
    <location>
        <begin position="289"/>
        <end position="310"/>
    </location>
</feature>
<keyword evidence="2" id="KW-1133">Transmembrane helix</keyword>
<reference evidence="4" key="1">
    <citation type="journal article" date="2020" name="Stud. Mycol.">
        <title>101 Dothideomycetes genomes: a test case for predicting lifestyles and emergence of pathogens.</title>
        <authorList>
            <person name="Haridas S."/>
            <person name="Albert R."/>
            <person name="Binder M."/>
            <person name="Bloem J."/>
            <person name="Labutti K."/>
            <person name="Salamov A."/>
            <person name="Andreopoulos B."/>
            <person name="Baker S."/>
            <person name="Barry K."/>
            <person name="Bills G."/>
            <person name="Bluhm B."/>
            <person name="Cannon C."/>
            <person name="Castanera R."/>
            <person name="Culley D."/>
            <person name="Daum C."/>
            <person name="Ezra D."/>
            <person name="Gonzalez J."/>
            <person name="Henrissat B."/>
            <person name="Kuo A."/>
            <person name="Liang C."/>
            <person name="Lipzen A."/>
            <person name="Lutzoni F."/>
            <person name="Magnuson J."/>
            <person name="Mondo S."/>
            <person name="Nolan M."/>
            <person name="Ohm R."/>
            <person name="Pangilinan J."/>
            <person name="Park H.-J."/>
            <person name="Ramirez L."/>
            <person name="Alfaro M."/>
            <person name="Sun H."/>
            <person name="Tritt A."/>
            <person name="Yoshinaga Y."/>
            <person name="Zwiers L.-H."/>
            <person name="Turgeon B."/>
            <person name="Goodwin S."/>
            <person name="Spatafora J."/>
            <person name="Crous P."/>
            <person name="Grigoriev I."/>
        </authorList>
    </citation>
    <scope>NUCLEOTIDE SEQUENCE</scope>
    <source>
        <strain evidence="4">CBS 627.86</strain>
    </source>
</reference>